<dbReference type="SUPFAM" id="SSF81901">
    <property type="entry name" value="HCP-like"/>
    <property type="match status" value="1"/>
</dbReference>
<keyword evidence="2" id="KW-1185">Reference proteome</keyword>
<dbReference type="AlphaFoldDB" id="A0A1B9E3W1"/>
<gene>
    <name evidence="1" type="ORF">LPBF_06755</name>
</gene>
<evidence type="ECO:0000313" key="1">
    <source>
        <dbReference type="EMBL" id="OCB76626.1"/>
    </source>
</evidence>
<name>A0A1B9E3W1_9FLAO</name>
<dbReference type="EMBL" id="LVEP01000022">
    <property type="protein sequence ID" value="OCB76626.1"/>
    <property type="molecule type" value="Genomic_DNA"/>
</dbReference>
<sequence>MKQLLLLLFPWILFAQVGLDRAQKMLDNKQYAQAKPVLQTLLKSDPYNVVVIAALGDVAGYYKAWPEAIDYYKRAKNLRPNVADYHYKYGGATGMHALEVNKFKALGMIEEIKTSFEKAIALNPKHIDARWALIELYLKLPRIVGGSEVKAIQYSKELAAITAVDGYMSRGRIEEYYQRYKTAEIAYKNAVVASNNSVKSCQMLASLYKNKMNEPAKAASILEQIKTNN</sequence>
<dbReference type="RefSeq" id="WP_066334135.1">
    <property type="nucleotide sequence ID" value="NZ_CP017688.1"/>
</dbReference>
<dbReference type="STRING" id="1763534.GCA_001831475_01018"/>
<dbReference type="Proteomes" id="UP000093510">
    <property type="component" value="Unassembled WGS sequence"/>
</dbReference>
<evidence type="ECO:0000313" key="2">
    <source>
        <dbReference type="Proteomes" id="UP000093510"/>
    </source>
</evidence>
<dbReference type="Pfam" id="PF13181">
    <property type="entry name" value="TPR_8"/>
    <property type="match status" value="1"/>
</dbReference>
<dbReference type="InterPro" id="IPR019734">
    <property type="entry name" value="TPR_rpt"/>
</dbReference>
<dbReference type="OrthoDB" id="1416278at2"/>
<dbReference type="InterPro" id="IPR011990">
    <property type="entry name" value="TPR-like_helical_dom_sf"/>
</dbReference>
<accession>A0A1B9E3W1</accession>
<protein>
    <submittedName>
        <fullName evidence="1">Uncharacterized protein</fullName>
    </submittedName>
</protein>
<reference evidence="1 2" key="1">
    <citation type="submission" date="2016-03" db="EMBL/GenBank/DDBJ databases">
        <authorList>
            <person name="Ploux O."/>
        </authorList>
    </citation>
    <scope>NUCLEOTIDE SEQUENCE [LARGE SCALE GENOMIC DNA]</scope>
    <source>
        <strain evidence="1 2">LPB0076</strain>
    </source>
</reference>
<dbReference type="SUPFAM" id="SSF48452">
    <property type="entry name" value="TPR-like"/>
    <property type="match status" value="1"/>
</dbReference>
<organism evidence="1 2">
    <name type="scientific">Flavobacterium crassostreae</name>
    <dbReference type="NCBI Taxonomy" id="1763534"/>
    <lineage>
        <taxon>Bacteria</taxon>
        <taxon>Pseudomonadati</taxon>
        <taxon>Bacteroidota</taxon>
        <taxon>Flavobacteriia</taxon>
        <taxon>Flavobacteriales</taxon>
        <taxon>Flavobacteriaceae</taxon>
        <taxon>Flavobacterium</taxon>
    </lineage>
</organism>
<dbReference type="Gene3D" id="1.25.40.10">
    <property type="entry name" value="Tetratricopeptide repeat domain"/>
    <property type="match status" value="2"/>
</dbReference>
<comment type="caution">
    <text evidence="1">The sequence shown here is derived from an EMBL/GenBank/DDBJ whole genome shotgun (WGS) entry which is preliminary data.</text>
</comment>
<proteinExistence type="predicted"/>